<keyword evidence="2" id="KW-0813">Transport</keyword>
<keyword evidence="3" id="KW-1003">Cell membrane</keyword>
<feature type="transmembrane region" description="Helical" evidence="7">
    <location>
        <begin position="7"/>
        <end position="31"/>
    </location>
</feature>
<accession>A0ABS3DY61</accession>
<dbReference type="InterPro" id="IPR050189">
    <property type="entry name" value="MFS_Efflux_Transporters"/>
</dbReference>
<evidence type="ECO:0000256" key="7">
    <source>
        <dbReference type="SAM" id="Phobius"/>
    </source>
</evidence>
<feature type="transmembrane region" description="Helical" evidence="7">
    <location>
        <begin position="265"/>
        <end position="282"/>
    </location>
</feature>
<dbReference type="CDD" id="cd17473">
    <property type="entry name" value="MFS_arabinose_efflux_permease_like"/>
    <property type="match status" value="1"/>
</dbReference>
<feature type="transmembrane region" description="Helical" evidence="7">
    <location>
        <begin position="288"/>
        <end position="307"/>
    </location>
</feature>
<keyword evidence="4 7" id="KW-0812">Transmembrane</keyword>
<feature type="domain" description="Major facilitator superfamily (MFS) profile" evidence="8">
    <location>
        <begin position="8"/>
        <end position="377"/>
    </location>
</feature>
<evidence type="ECO:0000313" key="9">
    <source>
        <dbReference type="EMBL" id="MBN8236308.1"/>
    </source>
</evidence>
<feature type="transmembrane region" description="Helical" evidence="7">
    <location>
        <begin position="327"/>
        <end position="347"/>
    </location>
</feature>
<keyword evidence="6 7" id="KW-0472">Membrane</keyword>
<feature type="transmembrane region" description="Helical" evidence="7">
    <location>
        <begin position="73"/>
        <end position="90"/>
    </location>
</feature>
<dbReference type="Gene3D" id="1.20.1250.20">
    <property type="entry name" value="MFS general substrate transporter like domains"/>
    <property type="match status" value="1"/>
</dbReference>
<feature type="transmembrane region" description="Helical" evidence="7">
    <location>
        <begin position="132"/>
        <end position="156"/>
    </location>
</feature>
<dbReference type="InterPro" id="IPR020846">
    <property type="entry name" value="MFS_dom"/>
</dbReference>
<feature type="transmembrane region" description="Helical" evidence="7">
    <location>
        <begin position="353"/>
        <end position="373"/>
    </location>
</feature>
<sequence>MKPLSKAGVFALMLAASLTVMVGSAITPALLDISQHYNMEDSAAWLTTLPSLGVVLFAPLAGKFIDKSGPYRALCTGLILYGGLGITAIWLDGTVLVLADRILLGGATAVVMSSATGLLAEFFEGEKRLKMMALQGMSIEAGGIIFLSIGGILGSFGWQFPFLLYLLGWIALVFLLSFVPFTKKETAEEAEADEGSSSEKIWPVLLSAMLAMTIFFVTMVSVPFYLAEHFHMTSTGTGYFLAMISLVAVISASQMPKVVNKISDYSTLMTGFFLFGGGYLLLGLNQTSLLLAVGAGILIGFGFGFTIPLANHMTVEKSSTANRGKNLAYFSSAVFLGQFLSSFVDSISDDLSIVYLLTASAGLLISAIYFITLKNVRTGVQKMKSPSEG</sequence>
<feature type="transmembrane region" description="Helical" evidence="7">
    <location>
        <begin position="162"/>
        <end position="181"/>
    </location>
</feature>
<name>A0ABS3DY61_9BACI</name>
<dbReference type="PROSITE" id="PS50850">
    <property type="entry name" value="MFS"/>
    <property type="match status" value="1"/>
</dbReference>
<gene>
    <name evidence="9" type="ORF">JF544_13660</name>
</gene>
<dbReference type="InterPro" id="IPR011701">
    <property type="entry name" value="MFS"/>
</dbReference>
<comment type="subcellular location">
    <subcellularLocation>
        <location evidence="1">Cell membrane</location>
        <topology evidence="1">Multi-pass membrane protein</topology>
    </subcellularLocation>
</comment>
<dbReference type="RefSeq" id="WP_206934639.1">
    <property type="nucleotide sequence ID" value="NZ_JAEKJY010000004.1"/>
</dbReference>
<organism evidence="9 10">
    <name type="scientific">Halobacillus kuroshimensis</name>
    <dbReference type="NCBI Taxonomy" id="302481"/>
    <lineage>
        <taxon>Bacteria</taxon>
        <taxon>Bacillati</taxon>
        <taxon>Bacillota</taxon>
        <taxon>Bacilli</taxon>
        <taxon>Bacillales</taxon>
        <taxon>Bacillaceae</taxon>
        <taxon>Halobacillus</taxon>
    </lineage>
</organism>
<evidence type="ECO:0000256" key="6">
    <source>
        <dbReference type="ARBA" id="ARBA00023136"/>
    </source>
</evidence>
<dbReference type="SUPFAM" id="SSF103473">
    <property type="entry name" value="MFS general substrate transporter"/>
    <property type="match status" value="1"/>
</dbReference>
<feature type="transmembrane region" description="Helical" evidence="7">
    <location>
        <begin position="43"/>
        <end position="61"/>
    </location>
</feature>
<reference evidence="9 10" key="1">
    <citation type="submission" date="2020-12" db="EMBL/GenBank/DDBJ databases">
        <title>Oil enriched cultivation method for isolating marine PHA-producing bacteria.</title>
        <authorList>
            <person name="Zheng W."/>
            <person name="Yu S."/>
            <person name="Huang Y."/>
        </authorList>
    </citation>
    <scope>NUCLEOTIDE SEQUENCE [LARGE SCALE GENOMIC DNA]</scope>
    <source>
        <strain evidence="9 10">SY-2-6</strain>
    </source>
</reference>
<evidence type="ECO:0000256" key="3">
    <source>
        <dbReference type="ARBA" id="ARBA00022475"/>
    </source>
</evidence>
<protein>
    <submittedName>
        <fullName evidence="9">MFS transporter</fullName>
    </submittedName>
</protein>
<keyword evidence="5 7" id="KW-1133">Transmembrane helix</keyword>
<dbReference type="Proteomes" id="UP000663970">
    <property type="component" value="Unassembled WGS sequence"/>
</dbReference>
<feature type="transmembrane region" description="Helical" evidence="7">
    <location>
        <begin position="201"/>
        <end position="226"/>
    </location>
</feature>
<evidence type="ECO:0000256" key="5">
    <source>
        <dbReference type="ARBA" id="ARBA00022989"/>
    </source>
</evidence>
<dbReference type="PANTHER" id="PTHR43124:SF3">
    <property type="entry name" value="CHLORAMPHENICOL EFFLUX PUMP RV0191"/>
    <property type="match status" value="1"/>
</dbReference>
<evidence type="ECO:0000256" key="4">
    <source>
        <dbReference type="ARBA" id="ARBA00022692"/>
    </source>
</evidence>
<dbReference type="PANTHER" id="PTHR43124">
    <property type="entry name" value="PURINE EFFLUX PUMP PBUE"/>
    <property type="match status" value="1"/>
</dbReference>
<dbReference type="EMBL" id="JAEKJY010000004">
    <property type="protein sequence ID" value="MBN8236308.1"/>
    <property type="molecule type" value="Genomic_DNA"/>
</dbReference>
<keyword evidence="10" id="KW-1185">Reference proteome</keyword>
<feature type="transmembrane region" description="Helical" evidence="7">
    <location>
        <begin position="102"/>
        <end position="120"/>
    </location>
</feature>
<feature type="transmembrane region" description="Helical" evidence="7">
    <location>
        <begin position="232"/>
        <end position="253"/>
    </location>
</feature>
<evidence type="ECO:0000256" key="2">
    <source>
        <dbReference type="ARBA" id="ARBA00022448"/>
    </source>
</evidence>
<comment type="caution">
    <text evidence="9">The sequence shown here is derived from an EMBL/GenBank/DDBJ whole genome shotgun (WGS) entry which is preliminary data.</text>
</comment>
<evidence type="ECO:0000313" key="10">
    <source>
        <dbReference type="Proteomes" id="UP000663970"/>
    </source>
</evidence>
<dbReference type="Pfam" id="PF07690">
    <property type="entry name" value="MFS_1"/>
    <property type="match status" value="1"/>
</dbReference>
<evidence type="ECO:0000256" key="1">
    <source>
        <dbReference type="ARBA" id="ARBA00004651"/>
    </source>
</evidence>
<proteinExistence type="predicted"/>
<evidence type="ECO:0000259" key="8">
    <source>
        <dbReference type="PROSITE" id="PS50850"/>
    </source>
</evidence>
<dbReference type="InterPro" id="IPR036259">
    <property type="entry name" value="MFS_trans_sf"/>
</dbReference>